<feature type="compositionally biased region" description="Polar residues" evidence="1">
    <location>
        <begin position="16"/>
        <end position="30"/>
    </location>
</feature>
<dbReference type="AlphaFoldDB" id="A0A5A7R2H5"/>
<feature type="non-terminal residue" evidence="2">
    <location>
        <position position="114"/>
    </location>
</feature>
<feature type="region of interest" description="Disordered" evidence="1">
    <location>
        <begin position="1"/>
        <end position="57"/>
    </location>
</feature>
<keyword evidence="3" id="KW-1185">Reference proteome</keyword>
<organism evidence="2 3">
    <name type="scientific">Striga asiatica</name>
    <name type="common">Asiatic witchweed</name>
    <name type="synonym">Buchnera asiatica</name>
    <dbReference type="NCBI Taxonomy" id="4170"/>
    <lineage>
        <taxon>Eukaryota</taxon>
        <taxon>Viridiplantae</taxon>
        <taxon>Streptophyta</taxon>
        <taxon>Embryophyta</taxon>
        <taxon>Tracheophyta</taxon>
        <taxon>Spermatophyta</taxon>
        <taxon>Magnoliopsida</taxon>
        <taxon>eudicotyledons</taxon>
        <taxon>Gunneridae</taxon>
        <taxon>Pentapetalae</taxon>
        <taxon>asterids</taxon>
        <taxon>lamiids</taxon>
        <taxon>Lamiales</taxon>
        <taxon>Orobanchaceae</taxon>
        <taxon>Buchnereae</taxon>
        <taxon>Striga</taxon>
    </lineage>
</organism>
<evidence type="ECO:0000313" key="3">
    <source>
        <dbReference type="Proteomes" id="UP000325081"/>
    </source>
</evidence>
<protein>
    <submittedName>
        <fullName evidence="2">Disease resistance protein</fullName>
    </submittedName>
</protein>
<dbReference type="EMBL" id="BKCP01009737">
    <property type="protein sequence ID" value="GER51608.1"/>
    <property type="molecule type" value="Genomic_DNA"/>
</dbReference>
<accession>A0A5A7R2H5</accession>
<comment type="caution">
    <text evidence="2">The sequence shown here is derived from an EMBL/GenBank/DDBJ whole genome shotgun (WGS) entry which is preliminary data.</text>
</comment>
<evidence type="ECO:0000256" key="1">
    <source>
        <dbReference type="SAM" id="MobiDB-lite"/>
    </source>
</evidence>
<gene>
    <name evidence="2" type="ORF">STAS_29001</name>
</gene>
<evidence type="ECO:0000313" key="2">
    <source>
        <dbReference type="EMBL" id="GER51608.1"/>
    </source>
</evidence>
<name>A0A5A7R2H5_STRAF</name>
<dbReference type="Proteomes" id="UP000325081">
    <property type="component" value="Unassembled WGS sequence"/>
</dbReference>
<reference evidence="3" key="1">
    <citation type="journal article" date="2019" name="Curr. Biol.">
        <title>Genome Sequence of Striga asiatica Provides Insight into the Evolution of Plant Parasitism.</title>
        <authorList>
            <person name="Yoshida S."/>
            <person name="Kim S."/>
            <person name="Wafula E.K."/>
            <person name="Tanskanen J."/>
            <person name="Kim Y.M."/>
            <person name="Honaas L."/>
            <person name="Yang Z."/>
            <person name="Spallek T."/>
            <person name="Conn C.E."/>
            <person name="Ichihashi Y."/>
            <person name="Cheong K."/>
            <person name="Cui S."/>
            <person name="Der J.P."/>
            <person name="Gundlach H."/>
            <person name="Jiao Y."/>
            <person name="Hori C."/>
            <person name="Ishida J.K."/>
            <person name="Kasahara H."/>
            <person name="Kiba T."/>
            <person name="Kim M.S."/>
            <person name="Koo N."/>
            <person name="Laohavisit A."/>
            <person name="Lee Y.H."/>
            <person name="Lumba S."/>
            <person name="McCourt P."/>
            <person name="Mortimer J.C."/>
            <person name="Mutuku J.M."/>
            <person name="Nomura T."/>
            <person name="Sasaki-Sekimoto Y."/>
            <person name="Seto Y."/>
            <person name="Wang Y."/>
            <person name="Wakatake T."/>
            <person name="Sakakibara H."/>
            <person name="Demura T."/>
            <person name="Yamaguchi S."/>
            <person name="Yoneyama K."/>
            <person name="Manabe R.I."/>
            <person name="Nelson D.C."/>
            <person name="Schulman A.H."/>
            <person name="Timko M.P."/>
            <person name="dePamphilis C.W."/>
            <person name="Choi D."/>
            <person name="Shirasu K."/>
        </authorList>
    </citation>
    <scope>NUCLEOTIDE SEQUENCE [LARGE SCALE GENOMIC DNA]</scope>
    <source>
        <strain evidence="3">cv. UVA1</strain>
    </source>
</reference>
<sequence length="114" mass="12746">MPEMSVTRTGDKRRTNSSSRHSSDTAQTNDNVHEGGTCKPKESTVLTRDGQTKKDVALVKRKADHLVRDVTRVKRTNLTVSTSNQPDSSDDFVNECPRTRHVKTDIKHKGDGKE</sequence>
<proteinExistence type="predicted"/>